<name>A0ACA9PUF7_9GLOM</name>
<organism evidence="1 2">
    <name type="scientific">Acaulospora colombiana</name>
    <dbReference type="NCBI Taxonomy" id="27376"/>
    <lineage>
        <taxon>Eukaryota</taxon>
        <taxon>Fungi</taxon>
        <taxon>Fungi incertae sedis</taxon>
        <taxon>Mucoromycota</taxon>
        <taxon>Glomeromycotina</taxon>
        <taxon>Glomeromycetes</taxon>
        <taxon>Diversisporales</taxon>
        <taxon>Acaulosporaceae</taxon>
        <taxon>Acaulospora</taxon>
    </lineage>
</organism>
<protein>
    <submittedName>
        <fullName evidence="1">2962_t:CDS:1</fullName>
    </submittedName>
</protein>
<gene>
    <name evidence="1" type="ORF">ACOLOM_LOCUS11097</name>
</gene>
<dbReference type="EMBL" id="CAJVPT010038458">
    <property type="protein sequence ID" value="CAG8720193.1"/>
    <property type="molecule type" value="Genomic_DNA"/>
</dbReference>
<evidence type="ECO:0000313" key="2">
    <source>
        <dbReference type="Proteomes" id="UP000789525"/>
    </source>
</evidence>
<comment type="caution">
    <text evidence="1">The sequence shown here is derived from an EMBL/GenBank/DDBJ whole genome shotgun (WGS) entry which is preliminary data.</text>
</comment>
<proteinExistence type="predicted"/>
<sequence>MGISTHKVPFNQIDNIRAGEKIKSGKRPKPFSEDTSEKYKRIVKEAWHDDRNKRPTIEEILEQLDEVKKDVDPNYLSSLEINEAISLHEKKQYKKAFRYFRELAYGNDHKSFPLASYYAGLYFFEGTYGIEKDEFQALYLLKKSAICGVAQAQYKYAYACLKGRYYSQEEGLKYLKKSALGARVPEALYMISQLFLNGEHGYPIDNKKYIEYLIKAADRGSKEAQQELMKERAKNY</sequence>
<reference evidence="1" key="1">
    <citation type="submission" date="2021-06" db="EMBL/GenBank/DDBJ databases">
        <authorList>
            <person name="Kallberg Y."/>
            <person name="Tangrot J."/>
            <person name="Rosling A."/>
        </authorList>
    </citation>
    <scope>NUCLEOTIDE SEQUENCE</scope>
    <source>
        <strain evidence="1">CL356</strain>
    </source>
</reference>
<accession>A0ACA9PUF7</accession>
<keyword evidence="2" id="KW-1185">Reference proteome</keyword>
<evidence type="ECO:0000313" key="1">
    <source>
        <dbReference type="EMBL" id="CAG8720193.1"/>
    </source>
</evidence>
<dbReference type="Proteomes" id="UP000789525">
    <property type="component" value="Unassembled WGS sequence"/>
</dbReference>